<feature type="compositionally biased region" description="Basic and acidic residues" evidence="1">
    <location>
        <begin position="59"/>
        <end position="73"/>
    </location>
</feature>
<evidence type="ECO:0000259" key="2">
    <source>
        <dbReference type="Pfam" id="PF24779"/>
    </source>
</evidence>
<evidence type="ECO:0000313" key="3">
    <source>
        <dbReference type="EMBL" id="CAE0350113.1"/>
    </source>
</evidence>
<feature type="domain" description="UTP23 sensor motif region" evidence="2">
    <location>
        <begin position="78"/>
        <end position="93"/>
    </location>
</feature>
<evidence type="ECO:0000256" key="1">
    <source>
        <dbReference type="SAM" id="MobiDB-lite"/>
    </source>
</evidence>
<sequence>MILPVFYFKQMVLVMSPPSEYIKHKIALKEHLNQELNPDEKKFIRENIQEIQKLKAIDRKQEKQKKFEKEKHLHLMYKKKVAKGPNPLSVKKANRDAEADEAEEHEDDGKKKRRKRAGRRRRDDKEDRKNAENAADHVGS</sequence>
<dbReference type="Pfam" id="PF24779">
    <property type="entry name" value="UTP23_sensor"/>
    <property type="match status" value="1"/>
</dbReference>
<feature type="region of interest" description="Disordered" evidence="1">
    <location>
        <begin position="59"/>
        <end position="140"/>
    </location>
</feature>
<gene>
    <name evidence="3" type="ORF">EHAR0213_LOCUS9026</name>
</gene>
<organism evidence="3">
    <name type="scientific">Euplotes harpa</name>
    <dbReference type="NCBI Taxonomy" id="151035"/>
    <lineage>
        <taxon>Eukaryota</taxon>
        <taxon>Sar</taxon>
        <taxon>Alveolata</taxon>
        <taxon>Ciliophora</taxon>
        <taxon>Intramacronucleata</taxon>
        <taxon>Spirotrichea</taxon>
        <taxon>Hypotrichia</taxon>
        <taxon>Euplotida</taxon>
        <taxon>Euplotidae</taxon>
        <taxon>Euplotes</taxon>
    </lineage>
</organism>
<dbReference type="EMBL" id="HBII01021699">
    <property type="protein sequence ID" value="CAE0350113.1"/>
    <property type="molecule type" value="Transcribed_RNA"/>
</dbReference>
<dbReference type="InterPro" id="IPR057776">
    <property type="entry name" value="UTP23_sensor"/>
</dbReference>
<feature type="compositionally biased region" description="Basic residues" evidence="1">
    <location>
        <begin position="111"/>
        <end position="120"/>
    </location>
</feature>
<protein>
    <recommendedName>
        <fullName evidence="2">UTP23 sensor motif region domain-containing protein</fullName>
    </recommendedName>
</protein>
<proteinExistence type="predicted"/>
<name>A0A7S3NAA0_9SPIT</name>
<feature type="compositionally biased region" description="Basic and acidic residues" evidence="1">
    <location>
        <begin position="121"/>
        <end position="140"/>
    </location>
</feature>
<accession>A0A7S3NAA0</accession>
<dbReference type="AlphaFoldDB" id="A0A7S3NAA0"/>
<reference evidence="3" key="1">
    <citation type="submission" date="2021-01" db="EMBL/GenBank/DDBJ databases">
        <authorList>
            <person name="Corre E."/>
            <person name="Pelletier E."/>
            <person name="Niang G."/>
            <person name="Scheremetjew M."/>
            <person name="Finn R."/>
            <person name="Kale V."/>
            <person name="Holt S."/>
            <person name="Cochrane G."/>
            <person name="Meng A."/>
            <person name="Brown T."/>
            <person name="Cohen L."/>
        </authorList>
    </citation>
    <scope>NUCLEOTIDE SEQUENCE</scope>
    <source>
        <strain evidence="3">FSP1.4</strain>
    </source>
</reference>